<dbReference type="InterPro" id="IPR006153">
    <property type="entry name" value="Cation/H_exchanger_TM"/>
</dbReference>
<keyword evidence="9" id="KW-1185">Reference proteome</keyword>
<evidence type="ECO:0000256" key="1">
    <source>
        <dbReference type="ARBA" id="ARBA00004141"/>
    </source>
</evidence>
<keyword evidence="4 6" id="KW-0472">Membrane</keyword>
<evidence type="ECO:0000256" key="6">
    <source>
        <dbReference type="SAM" id="Phobius"/>
    </source>
</evidence>
<feature type="transmembrane region" description="Helical" evidence="6">
    <location>
        <begin position="70"/>
        <end position="87"/>
    </location>
</feature>
<feature type="transmembrane region" description="Helical" evidence="6">
    <location>
        <begin position="16"/>
        <end position="33"/>
    </location>
</feature>
<feature type="transmembrane region" description="Helical" evidence="6">
    <location>
        <begin position="299"/>
        <end position="317"/>
    </location>
</feature>
<proteinExistence type="predicted"/>
<evidence type="ECO:0000313" key="8">
    <source>
        <dbReference type="EMBL" id="SOY32576.1"/>
    </source>
</evidence>
<feature type="region of interest" description="Disordered" evidence="5">
    <location>
        <begin position="403"/>
        <end position="707"/>
    </location>
</feature>
<evidence type="ECO:0000256" key="2">
    <source>
        <dbReference type="ARBA" id="ARBA00022692"/>
    </source>
</evidence>
<feature type="transmembrane region" description="Helical" evidence="6">
    <location>
        <begin position="231"/>
        <end position="264"/>
    </location>
</feature>
<evidence type="ECO:0000256" key="5">
    <source>
        <dbReference type="SAM" id="MobiDB-lite"/>
    </source>
</evidence>
<dbReference type="PANTHER" id="PTHR43021">
    <property type="entry name" value="NA(+)/H(+) ANTIPORTER-RELATED"/>
    <property type="match status" value="1"/>
</dbReference>
<feature type="compositionally biased region" description="Low complexity" evidence="5">
    <location>
        <begin position="465"/>
        <end position="476"/>
    </location>
</feature>
<feature type="compositionally biased region" description="Acidic residues" evidence="5">
    <location>
        <begin position="648"/>
        <end position="660"/>
    </location>
</feature>
<accession>A0A2K4ZQ60</accession>
<feature type="transmembrane region" description="Helical" evidence="6">
    <location>
        <begin position="160"/>
        <end position="184"/>
    </location>
</feature>
<keyword evidence="3 6" id="KW-1133">Transmembrane helix</keyword>
<feature type="transmembrane region" description="Helical" evidence="6">
    <location>
        <begin position="45"/>
        <end position="64"/>
    </location>
</feature>
<dbReference type="Pfam" id="PF00999">
    <property type="entry name" value="Na_H_Exchanger"/>
    <property type="match status" value="1"/>
</dbReference>
<evidence type="ECO:0000256" key="3">
    <source>
        <dbReference type="ARBA" id="ARBA00022989"/>
    </source>
</evidence>
<organism evidence="8 9">
    <name type="scientific">Acetatifactor muris</name>
    <dbReference type="NCBI Taxonomy" id="879566"/>
    <lineage>
        <taxon>Bacteria</taxon>
        <taxon>Bacillati</taxon>
        <taxon>Bacillota</taxon>
        <taxon>Clostridia</taxon>
        <taxon>Lachnospirales</taxon>
        <taxon>Lachnospiraceae</taxon>
        <taxon>Acetatifactor</taxon>
    </lineage>
</organism>
<dbReference type="Proteomes" id="UP000236311">
    <property type="component" value="Unassembled WGS sequence"/>
</dbReference>
<feature type="compositionally biased region" description="Basic and acidic residues" evidence="5">
    <location>
        <begin position="597"/>
        <end position="621"/>
    </location>
</feature>
<feature type="transmembrane region" description="Helical" evidence="6">
    <location>
        <begin position="128"/>
        <end position="148"/>
    </location>
</feature>
<feature type="compositionally biased region" description="Basic and acidic residues" evidence="5">
    <location>
        <begin position="477"/>
        <end position="516"/>
    </location>
</feature>
<dbReference type="Gene3D" id="1.20.1530.20">
    <property type="match status" value="1"/>
</dbReference>
<dbReference type="InterPro" id="IPR038770">
    <property type="entry name" value="Na+/solute_symporter_sf"/>
</dbReference>
<feature type="compositionally biased region" description="Basic and acidic residues" evidence="5">
    <location>
        <begin position="661"/>
        <end position="688"/>
    </location>
</feature>
<dbReference type="RefSeq" id="WP_242982630.1">
    <property type="nucleotide sequence ID" value="NZ_JANJZD010000061.1"/>
</dbReference>
<feature type="compositionally biased region" description="Basic and acidic residues" evidence="5">
    <location>
        <begin position="443"/>
        <end position="453"/>
    </location>
</feature>
<dbReference type="GO" id="GO:0015297">
    <property type="term" value="F:antiporter activity"/>
    <property type="evidence" value="ECO:0007669"/>
    <property type="project" value="InterPro"/>
</dbReference>
<gene>
    <name evidence="8" type="ORF">AMURIS_05341</name>
</gene>
<feature type="compositionally biased region" description="Acidic residues" evidence="5">
    <location>
        <begin position="622"/>
        <end position="637"/>
    </location>
</feature>
<dbReference type="EMBL" id="OFSM01000056">
    <property type="protein sequence ID" value="SOY32576.1"/>
    <property type="molecule type" value="Genomic_DNA"/>
</dbReference>
<dbReference type="AlphaFoldDB" id="A0A2K4ZQ60"/>
<feature type="compositionally biased region" description="Low complexity" evidence="5">
    <location>
        <begin position="411"/>
        <end position="420"/>
    </location>
</feature>
<feature type="transmembrane region" description="Helical" evidence="6">
    <location>
        <begin position="99"/>
        <end position="122"/>
    </location>
</feature>
<evidence type="ECO:0000259" key="7">
    <source>
        <dbReference type="Pfam" id="PF00999"/>
    </source>
</evidence>
<feature type="compositionally biased region" description="Basic residues" evidence="5">
    <location>
        <begin position="689"/>
        <end position="698"/>
    </location>
</feature>
<dbReference type="GO" id="GO:1902600">
    <property type="term" value="P:proton transmembrane transport"/>
    <property type="evidence" value="ECO:0007669"/>
    <property type="project" value="InterPro"/>
</dbReference>
<feature type="transmembrane region" description="Helical" evidence="6">
    <location>
        <begin position="196"/>
        <end position="222"/>
    </location>
</feature>
<dbReference type="PANTHER" id="PTHR43021:SF2">
    <property type="entry name" value="CATION_H+ EXCHANGER DOMAIN-CONTAINING PROTEIN"/>
    <property type="match status" value="1"/>
</dbReference>
<comment type="subcellular location">
    <subcellularLocation>
        <location evidence="1">Membrane</location>
        <topology evidence="1">Multi-pass membrane protein</topology>
    </subcellularLocation>
</comment>
<evidence type="ECO:0000256" key="4">
    <source>
        <dbReference type="ARBA" id="ARBA00023136"/>
    </source>
</evidence>
<feature type="compositionally biased region" description="Acidic residues" evidence="5">
    <location>
        <begin position="560"/>
        <end position="571"/>
    </location>
</feature>
<feature type="domain" description="Cation/H+ exchanger transmembrane" evidence="7">
    <location>
        <begin position="28"/>
        <end position="378"/>
    </location>
</feature>
<evidence type="ECO:0000313" key="9">
    <source>
        <dbReference type="Proteomes" id="UP000236311"/>
    </source>
</evidence>
<feature type="compositionally biased region" description="Acidic residues" evidence="5">
    <location>
        <begin position="517"/>
        <end position="526"/>
    </location>
</feature>
<reference evidence="8 9" key="1">
    <citation type="submission" date="2018-01" db="EMBL/GenBank/DDBJ databases">
        <authorList>
            <person name="Gaut B.S."/>
            <person name="Morton B.R."/>
            <person name="Clegg M.T."/>
            <person name="Duvall M.R."/>
        </authorList>
    </citation>
    <scope>NUCLEOTIDE SEQUENCE [LARGE SCALE GENOMIC DNA]</scope>
    <source>
        <strain evidence="8">GP69</strain>
    </source>
</reference>
<protein>
    <submittedName>
        <fullName evidence="8">Glutathione-regulated potassium-efflux system protein KefB</fullName>
    </submittedName>
</protein>
<sequence>MNVVEFLSQLNGETEILLSLSIILFSGFILTRMTNTLNMPKVSGYILAGILIGPCCFNFIPAPVIDGMSFVSDLALSFIAFGVGKFFKKEVLMRTGKRIIIITISEALAAGVLVTLCLKFIFNLNWEFALILGAIATATAPASTMMTINQYKAKGEFVDTLLQIVALDDVVCLLAFSIVTAMINGNAAGGFSAHDLLIPVAYNLLVIVLGIFCGYFLSRLLIPARSKDNRLILAIAMLLGLSGICAAIDISPLLSCMVFGAVYINLTRDKKLFRQINSFTPPVMSVFFIVSGMNLDLNALKTVGAIGVSYFVIRIVGKYMGTYLSCLFTKTSRQIRNYMGFALIPQAGVAIGLAFLGQRMLPPETGNMMLTIILSSSVLYEMVGPVSAKAALVLSGSIPFGKRPEEGDGLPEAAEGLPELENGENSEEVQPEEEQNVSEDGLSDFRGEAEERALSQSWGKEAAEAESAADFSAGSELSEKEDSPQKDAEEKKSLVEEKDAAEKKESEEKGSAKTQEETQEQEDEEAQWGIAALPETVEVKTAEDITAEGTTAVEDSVVSEAEEALISEEEAVPVPGREPEASSASGKGKERRKKKTGKEGTKEDKSDKKEKSAGKKRRQEEPDVENEETLREEEPEEKEILRQLMDPELMEEPEEQEEEDHAVLPELREYSKGVEERDVYDIEREVKPQKNKKKKKGKKADGKVRKE</sequence>
<name>A0A2K4ZQ60_9FIRM</name>
<dbReference type="GO" id="GO:0016020">
    <property type="term" value="C:membrane"/>
    <property type="evidence" value="ECO:0007669"/>
    <property type="project" value="UniProtKB-SubCell"/>
</dbReference>
<feature type="compositionally biased region" description="Acidic residues" evidence="5">
    <location>
        <begin position="421"/>
        <end position="437"/>
    </location>
</feature>
<keyword evidence="2 6" id="KW-0812">Transmembrane</keyword>
<feature type="transmembrane region" description="Helical" evidence="6">
    <location>
        <begin position="338"/>
        <end position="356"/>
    </location>
</feature>